<reference evidence="2 3" key="1">
    <citation type="submission" date="2021-03" db="EMBL/GenBank/DDBJ databases">
        <title>Human Oral Microbial Genomes.</title>
        <authorList>
            <person name="Johnston C.D."/>
            <person name="Chen T."/>
            <person name="Dewhirst F.E."/>
        </authorList>
    </citation>
    <scope>NUCLEOTIDE SEQUENCE [LARGE SCALE GENOMIC DNA]</scope>
    <source>
        <strain evidence="2 3">DSMZ 100122</strain>
    </source>
</reference>
<dbReference type="Proteomes" id="UP000678513">
    <property type="component" value="Chromosome"/>
</dbReference>
<name>A0ABX7Y633_9ACTN</name>
<dbReference type="Gene3D" id="3.40.50.720">
    <property type="entry name" value="NAD(P)-binding Rossmann-like Domain"/>
    <property type="match status" value="1"/>
</dbReference>
<gene>
    <name evidence="2" type="ORF">J5A65_02665</name>
</gene>
<accession>A0ABX7Y633</accession>
<evidence type="ECO:0000313" key="2">
    <source>
        <dbReference type="EMBL" id="QUC08665.1"/>
    </source>
</evidence>
<dbReference type="RefSeq" id="WP_212324981.1">
    <property type="nucleotide sequence ID" value="NZ_AP024463.1"/>
</dbReference>
<feature type="domain" description="NAD-dependent epimerase/dehydratase" evidence="1">
    <location>
        <begin position="62"/>
        <end position="206"/>
    </location>
</feature>
<dbReference type="EMBL" id="CP072384">
    <property type="protein sequence ID" value="QUC08665.1"/>
    <property type="molecule type" value="Genomic_DNA"/>
</dbReference>
<proteinExistence type="predicted"/>
<dbReference type="InterPro" id="IPR001509">
    <property type="entry name" value="Epimerase_deHydtase"/>
</dbReference>
<evidence type="ECO:0000259" key="1">
    <source>
        <dbReference type="Pfam" id="PF01370"/>
    </source>
</evidence>
<keyword evidence="3" id="KW-1185">Reference proteome</keyword>
<dbReference type="InterPro" id="IPR036291">
    <property type="entry name" value="NAD(P)-bd_dom_sf"/>
</dbReference>
<organism evidence="2 3">
    <name type="scientific">Arachnia rubra</name>
    <dbReference type="NCBI Taxonomy" id="1547448"/>
    <lineage>
        <taxon>Bacteria</taxon>
        <taxon>Bacillati</taxon>
        <taxon>Actinomycetota</taxon>
        <taxon>Actinomycetes</taxon>
        <taxon>Propionibacteriales</taxon>
        <taxon>Propionibacteriaceae</taxon>
        <taxon>Arachnia</taxon>
    </lineage>
</organism>
<protein>
    <submittedName>
        <fullName evidence="2">NAD(P)-dependent oxidoreductase</fullName>
    </submittedName>
</protein>
<sequence>MRPPTTPHGFTDEVTLEQALAAPSPALVKDLRSRSGDLVILGAGGKMGPSLAGLARAGLDAAGRSGDAVYAVSRFPSQELRRSLAGSGVMVLPLDLIEEDDLSALPDAAEVIHLVGAKFGAGHNQAWAWEVNTALPGRVARRYRGSRVATLSTGNVYPFVTPESGGATETTPPAPVGEYAQSCLGRERVFEFAARSWGTPLSVIRLNYAIDLRYGVLADIASCVVAGKPVPLATGYVNVVWQGYANEVVLRSLGHASPEVFTLNVTGPELLEVRQVAHRFAELFGCEARFTGSPEATALLSDATRCLELFGRPEVTASQLIEWQAAWIRDGLPVLGKPTKWAVRDGKF</sequence>
<dbReference type="SUPFAM" id="SSF51735">
    <property type="entry name" value="NAD(P)-binding Rossmann-fold domains"/>
    <property type="match status" value="1"/>
</dbReference>
<dbReference type="Pfam" id="PF01370">
    <property type="entry name" value="Epimerase"/>
    <property type="match status" value="1"/>
</dbReference>
<evidence type="ECO:0000313" key="3">
    <source>
        <dbReference type="Proteomes" id="UP000678513"/>
    </source>
</evidence>